<reference evidence="2 3" key="1">
    <citation type="submission" date="2018-09" db="EMBL/GenBank/DDBJ databases">
        <title>A high-quality reference genome of wild soybean provides a powerful tool to mine soybean genomes.</title>
        <authorList>
            <person name="Xie M."/>
            <person name="Chung C.Y.L."/>
            <person name="Li M.-W."/>
            <person name="Wong F.-L."/>
            <person name="Chan T.-F."/>
            <person name="Lam H.-M."/>
        </authorList>
    </citation>
    <scope>NUCLEOTIDE SEQUENCE [LARGE SCALE GENOMIC DNA]</scope>
    <source>
        <strain evidence="3">cv. W05</strain>
        <tissue evidence="2">Hypocotyl of etiolated seedlings</tissue>
    </source>
</reference>
<protein>
    <submittedName>
        <fullName evidence="2">Protein WHAT'S THIS FACTOR 1-like</fullName>
    </submittedName>
</protein>
<keyword evidence="3" id="KW-1185">Reference proteome</keyword>
<dbReference type="AlphaFoldDB" id="A0A445KEW6"/>
<dbReference type="EMBL" id="QZWG01000006">
    <property type="protein sequence ID" value="RZC09412.1"/>
    <property type="molecule type" value="Genomic_DNA"/>
</dbReference>
<evidence type="ECO:0000259" key="1">
    <source>
        <dbReference type="Pfam" id="PF11955"/>
    </source>
</evidence>
<comment type="caution">
    <text evidence="2">The sequence shown here is derived from an EMBL/GenBank/DDBJ whole genome shotgun (WGS) entry which is preliminary data.</text>
</comment>
<gene>
    <name evidence="2" type="ORF">D0Y65_015938</name>
</gene>
<dbReference type="Pfam" id="PF11955">
    <property type="entry name" value="PORR"/>
    <property type="match status" value="1"/>
</dbReference>
<dbReference type="GO" id="GO:0003723">
    <property type="term" value="F:RNA binding"/>
    <property type="evidence" value="ECO:0007669"/>
    <property type="project" value="InterPro"/>
</dbReference>
<organism evidence="2 3">
    <name type="scientific">Glycine soja</name>
    <name type="common">Wild soybean</name>
    <dbReference type="NCBI Taxonomy" id="3848"/>
    <lineage>
        <taxon>Eukaryota</taxon>
        <taxon>Viridiplantae</taxon>
        <taxon>Streptophyta</taxon>
        <taxon>Embryophyta</taxon>
        <taxon>Tracheophyta</taxon>
        <taxon>Spermatophyta</taxon>
        <taxon>Magnoliopsida</taxon>
        <taxon>eudicotyledons</taxon>
        <taxon>Gunneridae</taxon>
        <taxon>Pentapetalae</taxon>
        <taxon>rosids</taxon>
        <taxon>fabids</taxon>
        <taxon>Fabales</taxon>
        <taxon>Fabaceae</taxon>
        <taxon>Papilionoideae</taxon>
        <taxon>50 kb inversion clade</taxon>
        <taxon>NPAAA clade</taxon>
        <taxon>indigoferoid/millettioid clade</taxon>
        <taxon>Phaseoleae</taxon>
        <taxon>Glycine</taxon>
        <taxon>Glycine subgen. Soja</taxon>
    </lineage>
</organism>
<evidence type="ECO:0000313" key="3">
    <source>
        <dbReference type="Proteomes" id="UP000289340"/>
    </source>
</evidence>
<dbReference type="PANTHER" id="PTHR35723">
    <property type="entry name" value="POLYPHOSPHATIDYLINOSITOL PHOSPHATASE"/>
    <property type="match status" value="1"/>
</dbReference>
<dbReference type="SUPFAM" id="SSF53448">
    <property type="entry name" value="Nucleotide-diphospho-sugar transferases"/>
    <property type="match status" value="1"/>
</dbReference>
<accession>A0A445KEW6</accession>
<dbReference type="InterPro" id="IPR021099">
    <property type="entry name" value="PORR_domain"/>
</dbReference>
<dbReference type="InterPro" id="IPR029044">
    <property type="entry name" value="Nucleotide-diphossugar_trans"/>
</dbReference>
<proteinExistence type="predicted"/>
<feature type="domain" description="PORR" evidence="1">
    <location>
        <begin position="25"/>
        <end position="348"/>
    </location>
</feature>
<name>A0A445KEW6_GLYSO</name>
<dbReference type="Proteomes" id="UP000289340">
    <property type="component" value="Chromosome 6"/>
</dbReference>
<dbReference type="Gene3D" id="3.90.550.10">
    <property type="entry name" value="Spore Coat Polysaccharide Biosynthesis Protein SpsA, Chain A"/>
    <property type="match status" value="1"/>
</dbReference>
<evidence type="ECO:0000313" key="2">
    <source>
        <dbReference type="EMBL" id="RZC09412.1"/>
    </source>
</evidence>
<sequence>MALSSKHPHLFNHIRTFVNAKVKWVRDPYLDNAVLKEKDLKQTISLKNQIISSPSKSLSIYAASQLKASLYLPTTATKFIDKYHCIFTQFQPGPGLPPVVKLTPQALSLHKEEMAVYKTPINREDTVQRLARLLMLAGMAKLPLYVIEKLKWDMGLPHDYVTTLLADYPDYFDVCVVEDPSSGKEMLALELVSWRKELSVSELEKRAMSLGYSGDKRRHDIAFPIFLPKGFDLEKRVKTWVETWQKLPYVSPYEDAFHLDSNSDQAEKWTVAILHELLSLLVSKKTERDNLLCFGECLGLALRFKKALVHHPGIFYLSNKIRTQTVVLREAYRKDFLVKNHPLVGMRYWTLVSSSFFARCLYSSERASGMKIFSGWHRFVFGLALIFLLTHLFSGDQGTAHKLKNGGTPPQATKQEIGSSGSWSCSWTRLVKSFAMSRHHDWRNQTFSPHQWCPQMSNISSSKNFKSRNLGSSIEREEKKEVYRIRCSFEENNVEDEMEGGIGVVCALEAPWLRVLVAADEFPLTSSWTKALNRIHSSNSRSGVDGSITFVTVFTIYNSSLNDVDDKSSNTVVGNASYNKFGRSTALLNVFINFIQVTMPQSKVIILTDPVSDLSVLRNGVSLYPIEGEYSRDKLMLQRIRSYITFLETRLQNLSQKPKNITHYIFTDSDIAVVDDLRQIFRDHPNFHVALTFRNNKAQPLNSGFIAVRGTPEAILRAKLFLQEVLKVYSTKYRNASRMLGDQLALAWVVKSKPHFDASRFGKALAFSEDIGGTSVVFLPCSLYNWTPPEGAGQFHGMPLDAKVVHFKGSRKRLMLESWNFYSSSLEVSDMLCLILGSGRTKYDF</sequence>